<dbReference type="Gene3D" id="1.20.58.340">
    <property type="entry name" value="Magnesium transport protein CorA, transmembrane region"/>
    <property type="match status" value="1"/>
</dbReference>
<feature type="transmembrane region" description="Helical" evidence="1">
    <location>
        <begin position="1074"/>
        <end position="1094"/>
    </location>
</feature>
<feature type="transmembrane region" description="Helical" evidence="1">
    <location>
        <begin position="1100"/>
        <end position="1121"/>
    </location>
</feature>
<evidence type="ECO:0000313" key="3">
    <source>
        <dbReference type="Proteomes" id="UP000054821"/>
    </source>
</evidence>
<dbReference type="STRING" id="398673.A0A2P4ZHR9"/>
<organism evidence="2 3">
    <name type="scientific">Trichoderma gamsii</name>
    <dbReference type="NCBI Taxonomy" id="398673"/>
    <lineage>
        <taxon>Eukaryota</taxon>
        <taxon>Fungi</taxon>
        <taxon>Dikarya</taxon>
        <taxon>Ascomycota</taxon>
        <taxon>Pezizomycotina</taxon>
        <taxon>Sordariomycetes</taxon>
        <taxon>Hypocreomycetidae</taxon>
        <taxon>Hypocreales</taxon>
        <taxon>Hypocreaceae</taxon>
        <taxon>Trichoderma</taxon>
    </lineage>
</organism>
<proteinExistence type="predicted"/>
<keyword evidence="1" id="KW-0812">Transmembrane</keyword>
<dbReference type="RefSeq" id="XP_024405194.1">
    <property type="nucleotide sequence ID" value="XM_024550106.1"/>
</dbReference>
<dbReference type="GeneID" id="29990969"/>
<dbReference type="AlphaFoldDB" id="A0A2P4ZHR9"/>
<keyword evidence="1" id="KW-0472">Membrane</keyword>
<evidence type="ECO:0000313" key="2">
    <source>
        <dbReference type="EMBL" id="PON23822.1"/>
    </source>
</evidence>
<keyword evidence="3" id="KW-1185">Reference proteome</keyword>
<evidence type="ECO:0000256" key="1">
    <source>
        <dbReference type="SAM" id="Phobius"/>
    </source>
</evidence>
<keyword evidence="1" id="KW-1133">Transmembrane helix</keyword>
<gene>
    <name evidence="2" type="ORF">TGAM01_v207469</name>
</gene>
<dbReference type="Proteomes" id="UP000054821">
    <property type="component" value="Unassembled WGS sequence"/>
</dbReference>
<dbReference type="EMBL" id="JPDN02000027">
    <property type="protein sequence ID" value="PON23822.1"/>
    <property type="molecule type" value="Genomic_DNA"/>
</dbReference>
<accession>A0A2P4ZHR9</accession>
<protein>
    <submittedName>
        <fullName evidence="2">Uncharacterized protein</fullName>
    </submittedName>
</protein>
<name>A0A2P4ZHR9_9HYPO</name>
<comment type="caution">
    <text evidence="2">The sequence shown here is derived from an EMBL/GenBank/DDBJ whole genome shotgun (WGS) entry which is preliminary data.</text>
</comment>
<reference evidence="2 3" key="1">
    <citation type="journal article" date="2016" name="Genome Announc.">
        <title>Draft Whole-Genome Sequence of Trichoderma gamsii T6085, a Promising Biocontrol Agent of Fusarium Head Blight on Wheat.</title>
        <authorList>
            <person name="Baroncelli R."/>
            <person name="Zapparata A."/>
            <person name="Piaggeschi G."/>
            <person name="Sarrocco S."/>
            <person name="Vannacci G."/>
        </authorList>
    </citation>
    <scope>NUCLEOTIDE SEQUENCE [LARGE SCALE GENOMIC DNA]</scope>
    <source>
        <strain evidence="2 3">T6085</strain>
    </source>
</reference>
<sequence length="1267" mass="144232">MSIAGTTSVPSETQYKICHRPTYASFGENGLTATATAYGHLLQITQYFGNDPSGFYCVDLKDVLEPCWVTQRMEQLQAHIVDPGQGMRLEVESFDNSKQTNEMPRLSFHSNRWPKFIIRSGAGSIDTEIQYFIHQKTVCQTYTFISRGDSSASLPELAINAELLIRDLDFSSSSIWNMQEADNSSYEHRAPQGKHCILRMHKTGIEQNSDANEPAHNNAVVLAIWPFMNDSLSDCSTIGNYCEISYTLHFVPLSQLDDIPSPSPPMKLLRRLNTDAERNEVLSANPFLPGDENLDYALKRNLEHMLSVCSVSIGDNTEGTIQPIAITCGDLAGHRVANEASFCQMRSRIWKVCRGHLKWITDQMETNAGLVHSQYWATGRPRGAEPGSPFLQKSLMETPFHIIKIAEFCRTAEDREAWDEVQRKPKFIEIIRKWVETLDGENKHGLYAFPRPRKEAPIHSFYFPDQAIIWWATKSVEYLGLGQELQVERSACVAKHKPRNMSYSSDEIRANAIKKYTTENPVLKKRMIAISRNTIETRFLIREKETVLFSALDLGLLDKFLSPLKSGGSEKINAWTNTIDCQAQHEDNQDTQWDHPLQFALAIILASNGARINSKPAAEMMHYSKSALLGSSSLNGLFPGQLNEDKEPIIFMKDTMCDSYWHVTFEVPYLLWKHAKASSTNAAETGSSSISTIQAQFTKQENPCMTSKELDQALDKMFERLSAAFFTPGLSTINGKLAIKKSVPFKSIIDQNNIVELQDEWMYNEPTFFNFNCNLSKHCNLGGFVLDDEVLTTSEKETFHRVGNVMANAINLIKQDGDFLIAGSPIAGYIIDVPRGSPANKEYKKPFITSNPEIYGFDGDYFDRYWTCHFFEFNTKDLPETDWELRRVTNKDFGAISKANPWRQRRVLELFIVSTMLQEILLSSQTILEEFKKSIQNSVNRKYIGQQPPASALLDTFDLFTKIDNGRFVAISRLWYKFQHILQIVENDLRENLAKIALWNDRERARGHDKPRWTKSDERDYRPIISKLQAHNDHKYHELQRCYVNIASFNASLSTNLDKMRGDLELRGADDIRLFTYVTVIFLPVGFATGIFSMSDAPSTHTLICMVITAAVALLVTVIALTNAKTLDNKIVGPILRGSRRALYSSVGRPLKIIYSALKIQSRPCIYYFARYIYFPFMNKYTGSGLAMEIMEEIGMELFEMADNTSPWEHAYEDFLKTINEMPPKKREYEEQDWGDSIGRYTNSIPQRMSVRFRGSNNTTVKTDSAV</sequence>